<proteinExistence type="predicted"/>
<evidence type="ECO:0000313" key="1">
    <source>
        <dbReference type="EMBL" id="CFR16937.1"/>
    </source>
</evidence>
<comment type="caution">
    <text evidence="1">The sequence shown here is derived from an EMBL/GenBank/DDBJ whole genome shotgun (WGS) entry which is preliminary data.</text>
</comment>
<evidence type="ECO:0000313" key="2">
    <source>
        <dbReference type="Proteomes" id="UP000046784"/>
    </source>
</evidence>
<gene>
    <name evidence="1" type="ORF">ERS008524_04520</name>
</gene>
<dbReference type="EMBL" id="CGCB01000074">
    <property type="protein sequence ID" value="CFR16937.1"/>
    <property type="molecule type" value="Genomic_DNA"/>
</dbReference>
<name>A0AAD0ET93_YERFR</name>
<dbReference type="AlphaFoldDB" id="A0AAD0ET93"/>
<accession>A0AAD0ET93</accession>
<dbReference type="Proteomes" id="UP000046784">
    <property type="component" value="Unassembled WGS sequence"/>
</dbReference>
<reference evidence="1 2" key="1">
    <citation type="submission" date="2015-03" db="EMBL/GenBank/DDBJ databases">
        <authorList>
            <consortium name="Pathogen Informatics"/>
            <person name="Murphy D."/>
        </authorList>
    </citation>
    <scope>NUCLEOTIDE SEQUENCE [LARGE SCALE GENOMIC DNA]</scope>
    <source>
        <strain evidence="1 2">3400/83</strain>
    </source>
</reference>
<organism evidence="1 2">
    <name type="scientific">Yersinia frederiksenii</name>
    <dbReference type="NCBI Taxonomy" id="29484"/>
    <lineage>
        <taxon>Bacteria</taxon>
        <taxon>Pseudomonadati</taxon>
        <taxon>Pseudomonadota</taxon>
        <taxon>Gammaproteobacteria</taxon>
        <taxon>Enterobacterales</taxon>
        <taxon>Yersiniaceae</taxon>
        <taxon>Yersinia</taxon>
    </lineage>
</organism>
<sequence length="68" mass="7804">MTKYYVNKNKQDNGDNEVHTETCNYLPTILNRVYLGSFDTCTSAVSEAKRQGYKANGCYYCSRFCHTS</sequence>
<protein>
    <submittedName>
        <fullName evidence="1">Uncharacterized protein</fullName>
    </submittedName>
</protein>